<keyword evidence="2" id="KW-1185">Reference proteome</keyword>
<evidence type="ECO:0000313" key="2">
    <source>
        <dbReference type="Proteomes" id="UP001180020"/>
    </source>
</evidence>
<dbReference type="AlphaFoldDB" id="A0AAV9E8U5"/>
<sequence>MKTMILSQWPIENYINLILEFRLQRSGQFEVVVSCLMSATISLGFLSGSKVPMRN</sequence>
<dbReference type="Proteomes" id="UP001180020">
    <property type="component" value="Unassembled WGS sequence"/>
</dbReference>
<evidence type="ECO:0000313" key="1">
    <source>
        <dbReference type="EMBL" id="KAK1309601.1"/>
    </source>
</evidence>
<dbReference type="EMBL" id="JAUJYO010000009">
    <property type="protein sequence ID" value="KAK1309601.1"/>
    <property type="molecule type" value="Genomic_DNA"/>
</dbReference>
<name>A0AAV9E8U5_ACOCL</name>
<accession>A0AAV9E8U5</accession>
<protein>
    <submittedName>
        <fullName evidence="1">Uncharacterized protein</fullName>
    </submittedName>
</protein>
<comment type="caution">
    <text evidence="1">The sequence shown here is derived from an EMBL/GenBank/DDBJ whole genome shotgun (WGS) entry which is preliminary data.</text>
</comment>
<reference evidence="1" key="2">
    <citation type="submission" date="2023-06" db="EMBL/GenBank/DDBJ databases">
        <authorList>
            <person name="Ma L."/>
            <person name="Liu K.-W."/>
            <person name="Li Z."/>
            <person name="Hsiao Y.-Y."/>
            <person name="Qi Y."/>
            <person name="Fu T."/>
            <person name="Tang G."/>
            <person name="Zhang D."/>
            <person name="Sun W.-H."/>
            <person name="Liu D.-K."/>
            <person name="Li Y."/>
            <person name="Chen G.-Z."/>
            <person name="Liu X.-D."/>
            <person name="Liao X.-Y."/>
            <person name="Jiang Y.-T."/>
            <person name="Yu X."/>
            <person name="Hao Y."/>
            <person name="Huang J."/>
            <person name="Zhao X.-W."/>
            <person name="Ke S."/>
            <person name="Chen Y.-Y."/>
            <person name="Wu W.-L."/>
            <person name="Hsu J.-L."/>
            <person name="Lin Y.-F."/>
            <person name="Huang M.-D."/>
            <person name="Li C.-Y."/>
            <person name="Huang L."/>
            <person name="Wang Z.-W."/>
            <person name="Zhao X."/>
            <person name="Zhong W.-Y."/>
            <person name="Peng D.-H."/>
            <person name="Ahmad S."/>
            <person name="Lan S."/>
            <person name="Zhang J.-S."/>
            <person name="Tsai W.-C."/>
            <person name="Van De Peer Y."/>
            <person name="Liu Z.-J."/>
        </authorList>
    </citation>
    <scope>NUCLEOTIDE SEQUENCE</scope>
    <source>
        <strain evidence="1">CP</strain>
        <tissue evidence="1">Leaves</tissue>
    </source>
</reference>
<proteinExistence type="predicted"/>
<organism evidence="1 2">
    <name type="scientific">Acorus calamus</name>
    <name type="common">Sweet flag</name>
    <dbReference type="NCBI Taxonomy" id="4465"/>
    <lineage>
        <taxon>Eukaryota</taxon>
        <taxon>Viridiplantae</taxon>
        <taxon>Streptophyta</taxon>
        <taxon>Embryophyta</taxon>
        <taxon>Tracheophyta</taxon>
        <taxon>Spermatophyta</taxon>
        <taxon>Magnoliopsida</taxon>
        <taxon>Liliopsida</taxon>
        <taxon>Acoraceae</taxon>
        <taxon>Acorus</taxon>
    </lineage>
</organism>
<reference evidence="1" key="1">
    <citation type="journal article" date="2023" name="Nat. Commun.">
        <title>Diploid and tetraploid genomes of Acorus and the evolution of monocots.</title>
        <authorList>
            <person name="Ma L."/>
            <person name="Liu K.W."/>
            <person name="Li Z."/>
            <person name="Hsiao Y.Y."/>
            <person name="Qi Y."/>
            <person name="Fu T."/>
            <person name="Tang G.D."/>
            <person name="Zhang D."/>
            <person name="Sun W.H."/>
            <person name="Liu D.K."/>
            <person name="Li Y."/>
            <person name="Chen G.Z."/>
            <person name="Liu X.D."/>
            <person name="Liao X.Y."/>
            <person name="Jiang Y.T."/>
            <person name="Yu X."/>
            <person name="Hao Y."/>
            <person name="Huang J."/>
            <person name="Zhao X.W."/>
            <person name="Ke S."/>
            <person name="Chen Y.Y."/>
            <person name="Wu W.L."/>
            <person name="Hsu J.L."/>
            <person name="Lin Y.F."/>
            <person name="Huang M.D."/>
            <person name="Li C.Y."/>
            <person name="Huang L."/>
            <person name="Wang Z.W."/>
            <person name="Zhao X."/>
            <person name="Zhong W.Y."/>
            <person name="Peng D.H."/>
            <person name="Ahmad S."/>
            <person name="Lan S."/>
            <person name="Zhang J.S."/>
            <person name="Tsai W.C."/>
            <person name="Van de Peer Y."/>
            <person name="Liu Z.J."/>
        </authorList>
    </citation>
    <scope>NUCLEOTIDE SEQUENCE</scope>
    <source>
        <strain evidence="1">CP</strain>
    </source>
</reference>
<gene>
    <name evidence="1" type="ORF">QJS10_CPA09g00718</name>
</gene>